<reference evidence="3" key="1">
    <citation type="submission" date="2020-08" db="EMBL/GenBank/DDBJ databases">
        <title>Genome public.</title>
        <authorList>
            <person name="Liu C."/>
            <person name="Sun Q."/>
        </authorList>
    </citation>
    <scope>NUCLEOTIDE SEQUENCE</scope>
    <source>
        <strain evidence="3">BX7</strain>
    </source>
</reference>
<dbReference type="Proteomes" id="UP000620366">
    <property type="component" value="Unassembled WGS sequence"/>
</dbReference>
<keyword evidence="1" id="KW-0732">Signal</keyword>
<keyword evidence="4" id="KW-1185">Reference proteome</keyword>
<protein>
    <submittedName>
        <fullName evidence="3">DUF4430 domain-containing protein</fullName>
    </submittedName>
</protein>
<dbReference type="AlphaFoldDB" id="A0A926HPH5"/>
<comment type="caution">
    <text evidence="3">The sequence shown here is derived from an EMBL/GenBank/DDBJ whole genome shotgun (WGS) entry which is preliminary data.</text>
</comment>
<dbReference type="PROSITE" id="PS51257">
    <property type="entry name" value="PROKAR_LIPOPROTEIN"/>
    <property type="match status" value="1"/>
</dbReference>
<dbReference type="InterPro" id="IPR027954">
    <property type="entry name" value="Transcobalamin-like_C"/>
</dbReference>
<sequence length="131" mass="14283">MRRSRSFAIFALVILMLFAGCAPKESTAQPGQITLSIEWDDEKFCDGETIDVTGEQTVLDILTAYCDRAGIDYVNSGGYISSLAGLAEKEHGASSGWVYEINGEAVFQSAAKKTVGDGDEIVWRYTGERED</sequence>
<gene>
    <name evidence="3" type="ORF">H8695_01085</name>
</gene>
<name>A0A926HPH5_9FIRM</name>
<dbReference type="Pfam" id="PF14478">
    <property type="entry name" value="DUF4430"/>
    <property type="match status" value="1"/>
</dbReference>
<dbReference type="Gene3D" id="2.170.130.30">
    <property type="match status" value="1"/>
</dbReference>
<organism evidence="3 4">
    <name type="scientific">Feifania hominis</name>
    <dbReference type="NCBI Taxonomy" id="2763660"/>
    <lineage>
        <taxon>Bacteria</taxon>
        <taxon>Bacillati</taxon>
        <taxon>Bacillota</taxon>
        <taxon>Clostridia</taxon>
        <taxon>Eubacteriales</taxon>
        <taxon>Feifaniaceae</taxon>
        <taxon>Feifania</taxon>
    </lineage>
</organism>
<evidence type="ECO:0000259" key="2">
    <source>
        <dbReference type="Pfam" id="PF14478"/>
    </source>
</evidence>
<evidence type="ECO:0000313" key="3">
    <source>
        <dbReference type="EMBL" id="MBC8535292.1"/>
    </source>
</evidence>
<accession>A0A926HPH5</accession>
<feature type="signal peptide" evidence="1">
    <location>
        <begin position="1"/>
        <end position="28"/>
    </location>
</feature>
<dbReference type="EMBL" id="JACRSP010000001">
    <property type="protein sequence ID" value="MBC8535292.1"/>
    <property type="molecule type" value="Genomic_DNA"/>
</dbReference>
<proteinExistence type="predicted"/>
<feature type="domain" description="Transcobalamin-like C-terminal" evidence="2">
    <location>
        <begin position="56"/>
        <end position="126"/>
    </location>
</feature>
<evidence type="ECO:0000313" key="4">
    <source>
        <dbReference type="Proteomes" id="UP000620366"/>
    </source>
</evidence>
<evidence type="ECO:0000256" key="1">
    <source>
        <dbReference type="SAM" id="SignalP"/>
    </source>
</evidence>
<feature type="chain" id="PRO_5036813611" evidence="1">
    <location>
        <begin position="29"/>
        <end position="131"/>
    </location>
</feature>
<dbReference type="RefSeq" id="WP_249298929.1">
    <property type="nucleotide sequence ID" value="NZ_JACRSP010000001.1"/>
</dbReference>